<proteinExistence type="predicted"/>
<reference evidence="1 2" key="1">
    <citation type="submission" date="2015-03" db="EMBL/GenBank/DDBJ databases">
        <title>Genome sequence of Kiloniella sp. P1-1, isolated from the gut microflora of Pacific white shrimp, Penaeus vannamei.</title>
        <authorList>
            <person name="Shao Z."/>
            <person name="Wang L."/>
            <person name="Li X."/>
        </authorList>
    </citation>
    <scope>NUCLEOTIDE SEQUENCE [LARGE SCALE GENOMIC DNA]</scope>
    <source>
        <strain evidence="1 2">P1-1</strain>
    </source>
</reference>
<comment type="caution">
    <text evidence="1">The sequence shown here is derived from an EMBL/GenBank/DDBJ whole genome shotgun (WGS) entry which is preliminary data.</text>
</comment>
<keyword evidence="2" id="KW-1185">Reference proteome</keyword>
<accession>A0A0M2R9R3</accession>
<dbReference type="OrthoDB" id="8480826at2"/>
<sequence>MHVHHSEKDNQNDDFVEFSDLFDDIVPFYEVKKNRQSLTDNKHHLLDEKTQQYLLNSIIDIHEFPIKL</sequence>
<dbReference type="RefSeq" id="WP_046507096.1">
    <property type="nucleotide sequence ID" value="NZ_LANI01000017.1"/>
</dbReference>
<dbReference type="EMBL" id="LANI01000017">
    <property type="protein sequence ID" value="KKJ76720.1"/>
    <property type="molecule type" value="Genomic_DNA"/>
</dbReference>
<dbReference type="AlphaFoldDB" id="A0A0M2R9R3"/>
<evidence type="ECO:0000313" key="2">
    <source>
        <dbReference type="Proteomes" id="UP000034491"/>
    </source>
</evidence>
<organism evidence="1 2">
    <name type="scientific">Kiloniella litopenaei</name>
    <dbReference type="NCBI Taxonomy" id="1549748"/>
    <lineage>
        <taxon>Bacteria</taxon>
        <taxon>Pseudomonadati</taxon>
        <taxon>Pseudomonadota</taxon>
        <taxon>Alphaproteobacteria</taxon>
        <taxon>Rhodospirillales</taxon>
        <taxon>Kiloniellaceae</taxon>
        <taxon>Kiloniella</taxon>
    </lineage>
</organism>
<gene>
    <name evidence="1" type="ORF">WH95_11330</name>
</gene>
<protein>
    <submittedName>
        <fullName evidence="1">Uncharacterized protein</fullName>
    </submittedName>
</protein>
<dbReference type="STRING" id="1549748.WH95_11330"/>
<dbReference type="Proteomes" id="UP000034491">
    <property type="component" value="Unassembled WGS sequence"/>
</dbReference>
<evidence type="ECO:0000313" key="1">
    <source>
        <dbReference type="EMBL" id="KKJ76720.1"/>
    </source>
</evidence>
<name>A0A0M2R9R3_9PROT</name>